<dbReference type="EMBL" id="SRLO01001912">
    <property type="protein sequence ID" value="TNN34690.1"/>
    <property type="molecule type" value="Genomic_DNA"/>
</dbReference>
<name>A0A4Z2F1E8_9TELE</name>
<reference evidence="2 3" key="1">
    <citation type="submission" date="2019-03" db="EMBL/GenBank/DDBJ databases">
        <title>First draft genome of Liparis tanakae, snailfish: a comprehensive survey of snailfish specific genes.</title>
        <authorList>
            <person name="Kim W."/>
            <person name="Song I."/>
            <person name="Jeong J.-H."/>
            <person name="Kim D."/>
            <person name="Kim S."/>
            <person name="Ryu S."/>
            <person name="Song J.Y."/>
            <person name="Lee S.K."/>
        </authorList>
    </citation>
    <scope>NUCLEOTIDE SEQUENCE [LARGE SCALE GENOMIC DNA]</scope>
    <source>
        <tissue evidence="2">Muscle</tissue>
    </source>
</reference>
<proteinExistence type="predicted"/>
<evidence type="ECO:0000313" key="2">
    <source>
        <dbReference type="EMBL" id="TNN34690.1"/>
    </source>
</evidence>
<feature type="region of interest" description="Disordered" evidence="1">
    <location>
        <begin position="1"/>
        <end position="22"/>
    </location>
</feature>
<evidence type="ECO:0000256" key="1">
    <source>
        <dbReference type="SAM" id="MobiDB-lite"/>
    </source>
</evidence>
<accession>A0A4Z2F1E8</accession>
<keyword evidence="3" id="KW-1185">Reference proteome</keyword>
<protein>
    <submittedName>
        <fullName evidence="2">Uncharacterized protein</fullName>
    </submittedName>
</protein>
<dbReference type="AlphaFoldDB" id="A0A4Z2F1E8"/>
<evidence type="ECO:0000313" key="3">
    <source>
        <dbReference type="Proteomes" id="UP000314294"/>
    </source>
</evidence>
<dbReference type="Proteomes" id="UP000314294">
    <property type="component" value="Unassembled WGS sequence"/>
</dbReference>
<comment type="caution">
    <text evidence="2">The sequence shown here is derived from an EMBL/GenBank/DDBJ whole genome shotgun (WGS) entry which is preliminary data.</text>
</comment>
<sequence>MSPAAGTMTSSAPRRGARQREAGLSDTVEAIVQELDLLLLLNDFPKQSLFENSALRHVSRNMMKSIENEEDKQTFTGMDEQKLFRVADCPRAMAPSHRRRCRLAQRPTKLLTSHSIRGGAGSLMRVNHRFVCTKKHYKQRK</sequence>
<organism evidence="2 3">
    <name type="scientific">Liparis tanakae</name>
    <name type="common">Tanaka's snailfish</name>
    <dbReference type="NCBI Taxonomy" id="230148"/>
    <lineage>
        <taxon>Eukaryota</taxon>
        <taxon>Metazoa</taxon>
        <taxon>Chordata</taxon>
        <taxon>Craniata</taxon>
        <taxon>Vertebrata</taxon>
        <taxon>Euteleostomi</taxon>
        <taxon>Actinopterygii</taxon>
        <taxon>Neopterygii</taxon>
        <taxon>Teleostei</taxon>
        <taxon>Neoteleostei</taxon>
        <taxon>Acanthomorphata</taxon>
        <taxon>Eupercaria</taxon>
        <taxon>Perciformes</taxon>
        <taxon>Cottioidei</taxon>
        <taxon>Cottales</taxon>
        <taxon>Liparidae</taxon>
        <taxon>Liparis</taxon>
    </lineage>
</organism>
<gene>
    <name evidence="2" type="ORF">EYF80_055152</name>
</gene>